<evidence type="ECO:0000259" key="4">
    <source>
        <dbReference type="PROSITE" id="PS50887"/>
    </source>
</evidence>
<evidence type="ECO:0000256" key="3">
    <source>
        <dbReference type="SAM" id="Coils"/>
    </source>
</evidence>
<dbReference type="Pfam" id="PF20975">
    <property type="entry name" value="DGCcoil"/>
    <property type="match status" value="1"/>
</dbReference>
<protein>
    <recommendedName>
        <fullName evidence="1">diguanylate cyclase</fullName>
        <ecNumber evidence="1">2.7.7.65</ecNumber>
    </recommendedName>
</protein>
<dbReference type="Gene3D" id="3.30.70.270">
    <property type="match status" value="1"/>
</dbReference>
<comment type="catalytic activity">
    <reaction evidence="2">
        <text>2 GTP = 3',3'-c-di-GMP + 2 diphosphate</text>
        <dbReference type="Rhea" id="RHEA:24898"/>
        <dbReference type="ChEBI" id="CHEBI:33019"/>
        <dbReference type="ChEBI" id="CHEBI:37565"/>
        <dbReference type="ChEBI" id="CHEBI:58805"/>
        <dbReference type="EC" id="2.7.7.65"/>
    </reaction>
</comment>
<evidence type="ECO:0000256" key="2">
    <source>
        <dbReference type="ARBA" id="ARBA00034247"/>
    </source>
</evidence>
<dbReference type="AlphaFoldDB" id="A0A1M6D2T4"/>
<dbReference type="STRING" id="1121393.SAMN02745216_00391"/>
<name>A0A1M6D2T4_9BACT</name>
<dbReference type="PANTHER" id="PTHR45138">
    <property type="entry name" value="REGULATORY COMPONENTS OF SENSORY TRANSDUCTION SYSTEM"/>
    <property type="match status" value="1"/>
</dbReference>
<dbReference type="SMART" id="SM00267">
    <property type="entry name" value="GGDEF"/>
    <property type="match status" value="1"/>
</dbReference>
<dbReference type="EC" id="2.7.7.65" evidence="1"/>
<dbReference type="InterPro" id="IPR043128">
    <property type="entry name" value="Rev_trsase/Diguanyl_cyclase"/>
</dbReference>
<accession>A0A1M6D2T4</accession>
<dbReference type="SUPFAM" id="SSF55073">
    <property type="entry name" value="Nucleotide cyclase"/>
    <property type="match status" value="1"/>
</dbReference>
<dbReference type="Proteomes" id="UP000183994">
    <property type="component" value="Unassembled WGS sequence"/>
</dbReference>
<dbReference type="GO" id="GO:0052621">
    <property type="term" value="F:diguanylate cyclase activity"/>
    <property type="evidence" value="ECO:0007669"/>
    <property type="project" value="UniProtKB-EC"/>
</dbReference>
<evidence type="ECO:0000256" key="1">
    <source>
        <dbReference type="ARBA" id="ARBA00012528"/>
    </source>
</evidence>
<dbReference type="OrthoDB" id="9779960at2"/>
<reference evidence="6" key="1">
    <citation type="submission" date="2016-11" db="EMBL/GenBank/DDBJ databases">
        <authorList>
            <person name="Varghese N."/>
            <person name="Submissions S."/>
        </authorList>
    </citation>
    <scope>NUCLEOTIDE SEQUENCE [LARGE SCALE GENOMIC DNA]</scope>
    <source>
        <strain evidence="6">DSM 16219</strain>
    </source>
</reference>
<dbReference type="FunFam" id="3.30.70.270:FF:000001">
    <property type="entry name" value="Diguanylate cyclase domain protein"/>
    <property type="match status" value="1"/>
</dbReference>
<sequence>METKEQNEAVISREEFTSAMSGLVFKTLQLISKRGEPLTPEMLAELLMEDPKYKEALEKAIQDRVESDGVSLTEQEILLSEIQTLTDERNSLAEKLNKYKKEILVQGVEEADESSEAKVCPRRFRFLLISFLNIVRLDMGLGKLEELDALAQEAHRADSSEVLSRVADRILDLVESRLEVVHDERKQNAEFLKAVDDNLIAIEGQVLDTHAENQQSHEDNQAFFGEMDGKVKDVSQTLSSGTDSPEFRVNLLEKMQLIKAALEEKHARDVKRLNSANSRMTKLKKSLKSLMKQVGEAQSRARILEEQAMVDALTEIPNRRAYEERLAQEWSRYQRSGSAFSMLMVDLDRFKSINDTFGHAVGDTCLQGVVSLLKPNLRSSDFLARFGGEEFVIILPDTTQEGAVMAGEKLRKKVEKANFVYDGEKVNVTISVGGTKVRETDKDTSDLFIRLDEAMYQAKESGRNRMIWQD</sequence>
<organism evidence="5 6">
    <name type="scientific">Desulfatibacillum alkenivorans DSM 16219</name>
    <dbReference type="NCBI Taxonomy" id="1121393"/>
    <lineage>
        <taxon>Bacteria</taxon>
        <taxon>Pseudomonadati</taxon>
        <taxon>Thermodesulfobacteriota</taxon>
        <taxon>Desulfobacteria</taxon>
        <taxon>Desulfobacterales</taxon>
        <taxon>Desulfatibacillaceae</taxon>
        <taxon>Desulfatibacillum</taxon>
    </lineage>
</organism>
<evidence type="ECO:0000313" key="5">
    <source>
        <dbReference type="EMBL" id="SHI67546.1"/>
    </source>
</evidence>
<feature type="coiled-coil region" evidence="3">
    <location>
        <begin position="273"/>
        <end position="307"/>
    </location>
</feature>
<dbReference type="EMBL" id="FQZU01000001">
    <property type="protein sequence ID" value="SHI67546.1"/>
    <property type="molecule type" value="Genomic_DNA"/>
</dbReference>
<dbReference type="Pfam" id="PF00990">
    <property type="entry name" value="GGDEF"/>
    <property type="match status" value="1"/>
</dbReference>
<dbReference type="InterPro" id="IPR000160">
    <property type="entry name" value="GGDEF_dom"/>
</dbReference>
<dbReference type="NCBIfam" id="TIGR00254">
    <property type="entry name" value="GGDEF"/>
    <property type="match status" value="1"/>
</dbReference>
<keyword evidence="3" id="KW-0175">Coiled coil</keyword>
<dbReference type="CDD" id="cd01949">
    <property type="entry name" value="GGDEF"/>
    <property type="match status" value="1"/>
</dbReference>
<gene>
    <name evidence="5" type="ORF">SAMN02745216_00391</name>
</gene>
<dbReference type="PANTHER" id="PTHR45138:SF9">
    <property type="entry name" value="DIGUANYLATE CYCLASE DGCM-RELATED"/>
    <property type="match status" value="1"/>
</dbReference>
<dbReference type="InterPro" id="IPR050469">
    <property type="entry name" value="Diguanylate_Cyclase"/>
</dbReference>
<keyword evidence="6" id="KW-1185">Reference proteome</keyword>
<dbReference type="PROSITE" id="PS50887">
    <property type="entry name" value="GGDEF"/>
    <property type="match status" value="1"/>
</dbReference>
<dbReference type="InterPro" id="IPR048516">
    <property type="entry name" value="DGCcoil"/>
</dbReference>
<feature type="domain" description="GGDEF" evidence="4">
    <location>
        <begin position="338"/>
        <end position="470"/>
    </location>
</feature>
<dbReference type="InterPro" id="IPR029787">
    <property type="entry name" value="Nucleotide_cyclase"/>
</dbReference>
<proteinExistence type="predicted"/>
<evidence type="ECO:0000313" key="6">
    <source>
        <dbReference type="Proteomes" id="UP000183994"/>
    </source>
</evidence>
<dbReference type="RefSeq" id="WP_073472303.1">
    <property type="nucleotide sequence ID" value="NZ_FQZU01000001.1"/>
</dbReference>